<sequence>MPSFMRRFRHGYGAFFASVVLRNRIDYRTNSRVSRLEPFEDPVSGRQRVRVHLTAPSSPSPMAAVVSTGAPGVPKAAATTGAGASAASALPSSEFEFDAVLVTGRPDQVHHILPESHPMTPLYGEVKRHSQAVARSHGVYGVAIVSFSVSPRAGFVAQPRFVLDHQKHSRAMYADRLSAVVNMMRVIKTTDEAILTVVFQTQHEAVGTAGERELLFAELALYGFRDLHVLKMVHYPNTPTRVPVEAVAAGWYDRAEAAQGQQQLFFVGETFSGHGVPTVFLHTRDWCVRTFGLGRGGMRGLAGDVDVDGDGDMDHVGLDLEGEPDPFQPLIVNVSARLADMGTQTYMAMLRRPLEAVRLGVHPVLLVESPHDTAMPPVAFIFCLVGAMTLLHLFQHSMVTRGVEWTKKKNVAIYCTEIVVSCVALAAIVDGCTELLVGEIPADFLRSTRRALFSGMLMNSMYLCELAFHPRLRQSLRVHHVVCVALFVLMHFCFAKHKALVVLQMGVFNVMNALTEQTVFVFMLLHRVCPPVLRRWPVLGFVLTMCYAGTRVLFGSLALRACCTGRSCW</sequence>
<feature type="transmembrane region" description="Helical" evidence="1">
    <location>
        <begin position="537"/>
        <end position="559"/>
    </location>
</feature>
<dbReference type="AlphaFoldDB" id="A0AAD5LS68"/>
<dbReference type="Gene3D" id="3.50.50.60">
    <property type="entry name" value="FAD/NAD(P)-binding domain"/>
    <property type="match status" value="1"/>
</dbReference>
<proteinExistence type="predicted"/>
<dbReference type="InterPro" id="IPR036188">
    <property type="entry name" value="FAD/NAD-bd_sf"/>
</dbReference>
<evidence type="ECO:0008006" key="4">
    <source>
        <dbReference type="Google" id="ProtNLM"/>
    </source>
</evidence>
<dbReference type="EMBL" id="JAKCXM010001566">
    <property type="protein sequence ID" value="KAJ0390837.1"/>
    <property type="molecule type" value="Genomic_DNA"/>
</dbReference>
<comment type="caution">
    <text evidence="2">The sequence shown here is derived from an EMBL/GenBank/DDBJ whole genome shotgun (WGS) entry which is preliminary data.</text>
</comment>
<accession>A0AAD5LS68</accession>
<organism evidence="2 3">
    <name type="scientific">Pythium insidiosum</name>
    <name type="common">Pythiosis disease agent</name>
    <dbReference type="NCBI Taxonomy" id="114742"/>
    <lineage>
        <taxon>Eukaryota</taxon>
        <taxon>Sar</taxon>
        <taxon>Stramenopiles</taxon>
        <taxon>Oomycota</taxon>
        <taxon>Peronosporomycetes</taxon>
        <taxon>Pythiales</taxon>
        <taxon>Pythiaceae</taxon>
        <taxon>Pythium</taxon>
    </lineage>
</organism>
<feature type="transmembrane region" description="Helical" evidence="1">
    <location>
        <begin position="378"/>
        <end position="399"/>
    </location>
</feature>
<protein>
    <recommendedName>
        <fullName evidence="4">Transmembrane protein</fullName>
    </recommendedName>
</protein>
<feature type="transmembrane region" description="Helical" evidence="1">
    <location>
        <begin position="411"/>
        <end position="429"/>
    </location>
</feature>
<evidence type="ECO:0000313" key="3">
    <source>
        <dbReference type="Proteomes" id="UP001209570"/>
    </source>
</evidence>
<gene>
    <name evidence="2" type="ORF">P43SY_011927</name>
</gene>
<evidence type="ECO:0000256" key="1">
    <source>
        <dbReference type="SAM" id="Phobius"/>
    </source>
</evidence>
<reference evidence="2" key="1">
    <citation type="submission" date="2021-12" db="EMBL/GenBank/DDBJ databases">
        <title>Prjna785345.</title>
        <authorList>
            <person name="Rujirawat T."/>
            <person name="Krajaejun T."/>
        </authorList>
    </citation>
    <scope>NUCLEOTIDE SEQUENCE</scope>
    <source>
        <strain evidence="2">Pi057C3</strain>
    </source>
</reference>
<evidence type="ECO:0000313" key="2">
    <source>
        <dbReference type="EMBL" id="KAJ0390837.1"/>
    </source>
</evidence>
<keyword evidence="1" id="KW-0472">Membrane</keyword>
<keyword evidence="3" id="KW-1185">Reference proteome</keyword>
<feature type="transmembrane region" description="Helical" evidence="1">
    <location>
        <begin position="503"/>
        <end position="525"/>
    </location>
</feature>
<dbReference type="Gene3D" id="3.30.70.1990">
    <property type="match status" value="1"/>
</dbReference>
<dbReference type="Proteomes" id="UP001209570">
    <property type="component" value="Unassembled WGS sequence"/>
</dbReference>
<keyword evidence="1" id="KW-1133">Transmembrane helix</keyword>
<name>A0AAD5LS68_PYTIN</name>
<feature type="transmembrane region" description="Helical" evidence="1">
    <location>
        <begin position="480"/>
        <end position="497"/>
    </location>
</feature>
<keyword evidence="1" id="KW-0812">Transmembrane</keyword>